<proteinExistence type="predicted"/>
<protein>
    <submittedName>
        <fullName evidence="2">Rod shape-determining protein MreD</fullName>
    </submittedName>
</protein>
<dbReference type="STRING" id="870908.SAMN04488044_2369"/>
<reference evidence="3" key="1">
    <citation type="submission" date="2016-11" db="EMBL/GenBank/DDBJ databases">
        <authorList>
            <person name="Varghese N."/>
            <person name="Submissions S."/>
        </authorList>
    </citation>
    <scope>NUCLEOTIDE SEQUENCE [LARGE SCALE GENOMIC DNA]</scope>
    <source>
        <strain evidence="3">DSM 28223</strain>
    </source>
</reference>
<keyword evidence="3" id="KW-1185">Reference proteome</keyword>
<dbReference type="RefSeq" id="WP_072793236.1">
    <property type="nucleotide sequence ID" value="NZ_FQWM01000004.1"/>
</dbReference>
<dbReference type="AlphaFoldDB" id="A0A1M5S273"/>
<sequence>MAETPGARHWIMRSAFVALALAILFWQLLPLSTVPRNWTGPDFLLVTVMAWVLRRPDYAPVFAVAAIMLLADFVLGRPPGLMAGVTVFACEKLRKRVLTSAEMAFPVEWLTAATAMALIIISTRVITAIFLLPQPSLGLTLIQLIMCILAYPLVAALCAVLLGIRKTRFREGEAT</sequence>
<keyword evidence="1" id="KW-1133">Transmembrane helix</keyword>
<feature type="transmembrane region" description="Helical" evidence="1">
    <location>
        <begin position="138"/>
        <end position="162"/>
    </location>
</feature>
<evidence type="ECO:0000313" key="2">
    <source>
        <dbReference type="EMBL" id="SHH32697.1"/>
    </source>
</evidence>
<dbReference type="EMBL" id="FQWM01000004">
    <property type="protein sequence ID" value="SHH32697.1"/>
    <property type="molecule type" value="Genomic_DNA"/>
</dbReference>
<feature type="transmembrane region" description="Helical" evidence="1">
    <location>
        <begin position="61"/>
        <end position="88"/>
    </location>
</feature>
<evidence type="ECO:0000256" key="1">
    <source>
        <dbReference type="SAM" id="Phobius"/>
    </source>
</evidence>
<organism evidence="2 3">
    <name type="scientific">Cognatishimia maritima</name>
    <dbReference type="NCBI Taxonomy" id="870908"/>
    <lineage>
        <taxon>Bacteria</taxon>
        <taxon>Pseudomonadati</taxon>
        <taxon>Pseudomonadota</taxon>
        <taxon>Alphaproteobacteria</taxon>
        <taxon>Rhodobacterales</taxon>
        <taxon>Paracoccaceae</taxon>
        <taxon>Cognatishimia</taxon>
    </lineage>
</organism>
<evidence type="ECO:0000313" key="3">
    <source>
        <dbReference type="Proteomes" id="UP000184211"/>
    </source>
</evidence>
<feature type="transmembrane region" description="Helical" evidence="1">
    <location>
        <begin position="109"/>
        <end position="132"/>
    </location>
</feature>
<name>A0A1M5S273_9RHOB</name>
<accession>A0A1M5S273</accession>
<keyword evidence="1" id="KW-0472">Membrane</keyword>
<dbReference type="Proteomes" id="UP000184211">
    <property type="component" value="Unassembled WGS sequence"/>
</dbReference>
<gene>
    <name evidence="2" type="ORF">SAMN04488044_2369</name>
</gene>
<keyword evidence="1" id="KW-0812">Transmembrane</keyword>
<dbReference type="OrthoDB" id="7629477at2"/>